<dbReference type="PANTHER" id="PTHR36251">
    <property type="entry name" value="FELS-1 PROPHAGE HOST SPECIFICITY PROTEIN-RELATED"/>
    <property type="match status" value="1"/>
</dbReference>
<dbReference type="Gene3D" id="2.60.40.10">
    <property type="entry name" value="Immunoglobulins"/>
    <property type="match status" value="2"/>
</dbReference>
<dbReference type="InterPro" id="IPR015406">
    <property type="entry name" value="GpJ_CSF"/>
</dbReference>
<dbReference type="Pfam" id="PF24801">
    <property type="entry name" value="FNIII-A_GpJ"/>
    <property type="match status" value="1"/>
</dbReference>
<feature type="domain" description="Fibronectin type-III" evidence="3">
    <location>
        <begin position="717"/>
        <end position="812"/>
    </location>
</feature>
<dbReference type="CDD" id="cd00063">
    <property type="entry name" value="FN3"/>
    <property type="match status" value="1"/>
</dbReference>
<evidence type="ECO:0000313" key="5">
    <source>
        <dbReference type="Proteomes" id="UP001159001"/>
    </source>
</evidence>
<dbReference type="InterPro" id="IPR036116">
    <property type="entry name" value="FN3_sf"/>
</dbReference>
<accession>A0AAW6UJI5</accession>
<evidence type="ECO:0000313" key="4">
    <source>
        <dbReference type="EMBL" id="MDI9095620.1"/>
    </source>
</evidence>
<evidence type="ECO:0000259" key="3">
    <source>
        <dbReference type="PROSITE" id="PS50853"/>
    </source>
</evidence>
<dbReference type="InterPro" id="IPR003961">
    <property type="entry name" value="FN3_dom"/>
</dbReference>
<comment type="caution">
    <text evidence="4">The sequence shown here is derived from an EMBL/GenBank/DDBJ whole genome shotgun (WGS) entry which is preliminary data.</text>
</comment>
<dbReference type="PROSITE" id="PS50853">
    <property type="entry name" value="FN3"/>
    <property type="match status" value="1"/>
</dbReference>
<organism evidence="4 5">
    <name type="scientific">Providencia rettgeri</name>
    <dbReference type="NCBI Taxonomy" id="587"/>
    <lineage>
        <taxon>Bacteria</taxon>
        <taxon>Pseudomonadati</taxon>
        <taxon>Pseudomonadota</taxon>
        <taxon>Gammaproteobacteria</taxon>
        <taxon>Enterobacterales</taxon>
        <taxon>Morganellaceae</taxon>
        <taxon>Providencia</taxon>
    </lineage>
</organism>
<evidence type="ECO:0000256" key="2">
    <source>
        <dbReference type="SAM" id="MobiDB-lite"/>
    </source>
</evidence>
<dbReference type="InterPro" id="IPR055385">
    <property type="entry name" value="GpJ_HDII-ins2"/>
</dbReference>
<dbReference type="Proteomes" id="UP001159001">
    <property type="component" value="Unassembled WGS sequence"/>
</dbReference>
<dbReference type="Pfam" id="PF09327">
    <property type="entry name" value="Phage_Tail_Tip"/>
    <property type="match status" value="1"/>
</dbReference>
<reference evidence="4" key="1">
    <citation type="submission" date="2022-10" db="EMBL/GenBank/DDBJ databases">
        <title>Bacterial isolates recovered from the One Health project in Brazil.</title>
        <authorList>
            <person name="Valiatti T.B."/>
            <person name="Santos F."/>
            <person name="Cayo R."/>
            <person name="Gales A.C."/>
        </authorList>
    </citation>
    <scope>NUCLEOTIDE SEQUENCE</scope>
    <source>
        <strain evidence="4">PVR188</strain>
    </source>
</reference>
<dbReference type="EMBL" id="JAOWIN010000033">
    <property type="protein sequence ID" value="MDI9095620.1"/>
    <property type="molecule type" value="Genomic_DNA"/>
</dbReference>
<proteinExistence type="predicted"/>
<dbReference type="InterPro" id="IPR053171">
    <property type="entry name" value="Viral_Tip_Attach_Protein"/>
</dbReference>
<dbReference type="PANTHER" id="PTHR36251:SF2">
    <property type="entry name" value="GIFSY-2 PROPHAGE HOST SPECIFICITY PROTEIN J, PHAGE LAMBDA"/>
    <property type="match status" value="1"/>
</dbReference>
<gene>
    <name evidence="4" type="ORF">OGX73_23845</name>
</gene>
<keyword evidence="1" id="KW-0175">Coiled coil</keyword>
<dbReference type="RefSeq" id="WP_336432446.1">
    <property type="nucleotide sequence ID" value="NZ_JAOWIN010000033.1"/>
</dbReference>
<feature type="region of interest" description="Disordered" evidence="2">
    <location>
        <begin position="1"/>
        <end position="23"/>
    </location>
</feature>
<feature type="coiled-coil region" evidence="1">
    <location>
        <begin position="1185"/>
        <end position="1229"/>
    </location>
</feature>
<name>A0AAW6UJI5_PRORE</name>
<dbReference type="InterPro" id="IPR013783">
    <property type="entry name" value="Ig-like_fold"/>
</dbReference>
<protein>
    <submittedName>
        <fullName evidence="4">DUF1983 domain-containing protein</fullName>
    </submittedName>
</protein>
<sequence>MRIQGAKGGSSKPRTPVEQKDSLLSESTAKILLALSEGEIAGGLDDTRIFLDDTPIANADGSKNFEGVTWEFRAGTEHQEYIQGIPSVDNEFSVGMELKDDQPYVRTINNLQLSALRIRLAVPQFMQQHDNGDTTGYRVDYVTELSTDGAGYKEAVKSAFDGKTTSEYQRTHRIDLPKANTGWQVRVRRLTKNQNNARIADRINVAAVAEVIDAKLRYPNTALLFITFNARQFNNRIPKISVRPKGGILVKVPTNYDPINRTYSGVWDGTFKLAATNNPAWVFYDLVLNNRYGCGDRIKASQVEKWDLYKIAQYCDELVPDGHGGDGKEPRFLCDVYIQSQEAAYTVLRDIAAIFRGMTYWSDNKVNAIADMPSTIFRTFTNANIVGGKPSYSGGSIQNRYTQALVSFTNIDNHSNDDVEPIADLKLQRRYGVRKLELSAIGCTRRTEANRRGRWALLTNANDRMISFSTGLEGAIPSPGHIIAVADSSLAGRNTGGRISSVEGRKITLDRTTSIKAGDRLIVNLPNGGSEGRTVTAVNKKVVTVSVEYSQAPQKEAVWVVDSDDLAVQLYRVINISDNGDNTYTINGTIHNPDNYEHIDAGARIDERPITVIPPKVQPAPKNVRISSYTQVDQGIAFTTLRVDWEAAESAIAYEAEWRRDNGNWINAPRTSTLGFEVNGIYAGRYQVRVRAINASEISSVWTNADETQLNGKEGNPPKPLNLRATSEVWGITLNWGFDANTSDTLKTELQYSSENTVESMQLLADVPYPLKSYRMSGLKAGVRFYFRARLVDKTGNQSEWTNIVLGESSSDVEGILEAVGDKFLTTEAGQKLQEQIDFNKDHIEDLTLEQLEIKHDIVNVDSKTIELDNKVFQLNTNVEIVGEAVLQNVQYTTRVNFKLNEEVKDRKAEIFEIKQVQVADREAAALWQTQTSATIASNTSSILEVKQAQATYEKASAEKIDQVKADVDGVTGRVTQVEKATATLEKAQAEFKQTTIAEFGDIYGAITRMEIANTNKEIAQAETAMQTIASFSKMTDRLRTSEASILRNEKAIATADKAIAETGVQLKAHIDDTAANITEIKKVQVEQDKALAQTREQLTADIKAGDDQLKEDIDKQGRELSDVSSVVDSQKTAIANLEETATETKENQQSIYEEMHANFAQVRKTQADQALSQAESTSQTTAEVSKVRNDNRKIKAQVERTEEATATLEKAQAKLSEKVSALNEETEAAFVRVTESIAEKDKAQTQHTEQTRAELQKNIDEKGQQIDEQGKVIDKQGKDISDVSSAVTKNTNAIADTNKTIAENKEKTSSRFAGNEADIAHMQKTETDKESSQAETLSQLAVQYMKQGKDARLIKASIIETNKLIATNEVAHAEKFLQLNAQYENVNTSITALKKTVSDNEKSQAEVNELIKSEIGDNKAAIELRGQTVFDHKGSGSAIYTIKTGINWNGQYYDAKFLMGATVQNGKVTTQIGFSADTFGIFNPSSGKLEPVFFVENGQVFINEAFINKATIEKIIVGTDMRSKNYVPGKSGMRIDMENGIFETNSNEGDYSVIRNSKGDYFKYKNTYIIELGWFL</sequence>
<evidence type="ECO:0000256" key="1">
    <source>
        <dbReference type="SAM" id="Coils"/>
    </source>
</evidence>
<feature type="coiled-coil region" evidence="1">
    <location>
        <begin position="1128"/>
        <end position="1155"/>
    </location>
</feature>
<dbReference type="SUPFAM" id="SSF49265">
    <property type="entry name" value="Fibronectin type III"/>
    <property type="match status" value="2"/>
</dbReference>
<dbReference type="SMART" id="SM00060">
    <property type="entry name" value="FN3"/>
    <property type="match status" value="2"/>
</dbReference>